<keyword evidence="9" id="KW-0249">Electron transport</keyword>
<dbReference type="PANTHER" id="PTHR11058:SF9">
    <property type="entry name" value="NADH-UBIQUINONE OXIDOREDUCTASE CHAIN 3"/>
    <property type="match status" value="1"/>
</dbReference>
<dbReference type="Gene3D" id="1.20.58.1610">
    <property type="entry name" value="NADH:ubiquinone/plastoquinone oxidoreductase, chain 3"/>
    <property type="match status" value="1"/>
</dbReference>
<dbReference type="EMBL" id="KJ577600">
    <property type="protein sequence ID" value="AIA77220.1"/>
    <property type="molecule type" value="Genomic_DNA"/>
</dbReference>
<keyword evidence="9" id="KW-0520">NAD</keyword>
<dbReference type="GO" id="GO:0031966">
    <property type="term" value="C:mitochondrial membrane"/>
    <property type="evidence" value="ECO:0007669"/>
    <property type="project" value="UniProtKB-SubCell"/>
</dbReference>
<evidence type="ECO:0000256" key="6">
    <source>
        <dbReference type="ARBA" id="ARBA00022989"/>
    </source>
</evidence>
<dbReference type="EC" id="7.1.1.2" evidence="9"/>
<feature type="transmembrane region" description="Helical" evidence="9">
    <location>
        <begin position="88"/>
        <end position="111"/>
    </location>
</feature>
<dbReference type="InterPro" id="IPR038430">
    <property type="entry name" value="NDAH_ubi_oxred_su3_sf"/>
</dbReference>
<evidence type="ECO:0000256" key="7">
    <source>
        <dbReference type="ARBA" id="ARBA00023136"/>
    </source>
</evidence>
<proteinExistence type="inferred from homology"/>
<comment type="catalytic activity">
    <reaction evidence="8 9">
        <text>a ubiquinone + NADH + 5 H(+)(in) = a ubiquinol + NAD(+) + 4 H(+)(out)</text>
        <dbReference type="Rhea" id="RHEA:29091"/>
        <dbReference type="Rhea" id="RHEA-COMP:9565"/>
        <dbReference type="Rhea" id="RHEA-COMP:9566"/>
        <dbReference type="ChEBI" id="CHEBI:15378"/>
        <dbReference type="ChEBI" id="CHEBI:16389"/>
        <dbReference type="ChEBI" id="CHEBI:17976"/>
        <dbReference type="ChEBI" id="CHEBI:57540"/>
        <dbReference type="ChEBI" id="CHEBI:57945"/>
        <dbReference type="EC" id="7.1.1.2"/>
    </reaction>
</comment>
<organism evidence="10">
    <name type="scientific">Megalyra sp. MM-2014</name>
    <dbReference type="NCBI Taxonomy" id="1503221"/>
    <lineage>
        <taxon>Eukaryota</taxon>
        <taxon>Metazoa</taxon>
        <taxon>Ecdysozoa</taxon>
        <taxon>Arthropoda</taxon>
        <taxon>Hexapoda</taxon>
        <taxon>Insecta</taxon>
        <taxon>Pterygota</taxon>
        <taxon>Neoptera</taxon>
        <taxon>Endopterygota</taxon>
        <taxon>Hymenoptera</taxon>
        <taxon>Apocrita</taxon>
        <taxon>Megalyroidea</taxon>
        <taxon>Megalyridae</taxon>
        <taxon>Megalyra</taxon>
    </lineage>
</organism>
<keyword evidence="6 9" id="KW-1133">Transmembrane helix</keyword>
<reference evidence="10" key="1">
    <citation type="journal article" date="2014" name="Genome Biol. Evol.">
        <title>Evolutionary dynamics of the mitochondrial genome in the evaniomorpha (hymenoptera)?a group with an intermediate rate of gene rearrangement.</title>
        <authorList>
            <person name="Mao M."/>
            <person name="Gibson T."/>
            <person name="Dowton M."/>
        </authorList>
    </citation>
    <scope>NUCLEOTIDE SEQUENCE</scope>
</reference>
<feature type="transmembrane region" description="Helical" evidence="9">
    <location>
        <begin position="57"/>
        <end position="76"/>
    </location>
</feature>
<geneLocation type="mitochondrion" evidence="10"/>
<protein>
    <recommendedName>
        <fullName evidence="3 9">NADH-ubiquinone oxidoreductase chain 3</fullName>
        <ecNumber evidence="9">7.1.1.2</ecNumber>
    </recommendedName>
</protein>
<keyword evidence="5 9" id="KW-0812">Transmembrane</keyword>
<evidence type="ECO:0000313" key="10">
    <source>
        <dbReference type="EMBL" id="AIA77220.1"/>
    </source>
</evidence>
<gene>
    <name evidence="10" type="primary">ND3</name>
</gene>
<dbReference type="GO" id="GO:0030964">
    <property type="term" value="C:NADH dehydrogenase complex"/>
    <property type="evidence" value="ECO:0007669"/>
    <property type="project" value="TreeGrafter"/>
</dbReference>
<evidence type="ECO:0000256" key="4">
    <source>
        <dbReference type="ARBA" id="ARBA00022448"/>
    </source>
</evidence>
<keyword evidence="9" id="KW-0679">Respiratory chain</keyword>
<evidence type="ECO:0000256" key="2">
    <source>
        <dbReference type="ARBA" id="ARBA00008472"/>
    </source>
</evidence>
<name>A0A096XL92_9HYME</name>
<dbReference type="InterPro" id="IPR000440">
    <property type="entry name" value="NADH_UbQ/plastoQ_OxRdtase_su3"/>
</dbReference>
<evidence type="ECO:0000256" key="3">
    <source>
        <dbReference type="ARBA" id="ARBA00021007"/>
    </source>
</evidence>
<keyword evidence="9 10" id="KW-0496">Mitochondrion</keyword>
<evidence type="ECO:0000256" key="5">
    <source>
        <dbReference type="ARBA" id="ARBA00022692"/>
    </source>
</evidence>
<dbReference type="AlphaFoldDB" id="A0A096XL92"/>
<accession>A0A096XL92</accession>
<comment type="function">
    <text evidence="9">Core subunit of the mitochondrial membrane respiratory chain NADH dehydrogenase (Complex I) which catalyzes electron transfer from NADH through the respiratory chain, using ubiquinone as an electron acceptor. Essential for the catalytic activity of complex I.</text>
</comment>
<keyword evidence="7 9" id="KW-0472">Membrane</keyword>
<dbReference type="PANTHER" id="PTHR11058">
    <property type="entry name" value="NADH-UBIQUINONE OXIDOREDUCTASE CHAIN 3"/>
    <property type="match status" value="1"/>
</dbReference>
<evidence type="ECO:0000256" key="8">
    <source>
        <dbReference type="ARBA" id="ARBA00049551"/>
    </source>
</evidence>
<keyword evidence="4 9" id="KW-0813">Transport</keyword>
<comment type="subcellular location">
    <subcellularLocation>
        <location evidence="1">Membrane</location>
    </subcellularLocation>
    <subcellularLocation>
        <location evidence="9">Mitochondrion membrane</location>
        <topology evidence="9">Multi-pass membrane protein</topology>
    </subcellularLocation>
</comment>
<comment type="similarity">
    <text evidence="2 9">Belongs to the complex I subunit 3 family.</text>
</comment>
<evidence type="ECO:0000256" key="1">
    <source>
        <dbReference type="ARBA" id="ARBA00004370"/>
    </source>
</evidence>
<sequence length="122" mass="14899">MWLIFFFFILMVFMGIFLYLMNLILSKKISVDYEKCSPFECGFISMNMAHLSFSMNYFLFTIFFLIFDIELSYVFPMISFFNNIYNNIYFLSSWIFLSIYFILILLFGVIYEWMDGSLDWVW</sequence>
<keyword evidence="9" id="KW-0830">Ubiquinone</keyword>
<dbReference type="Pfam" id="PF00507">
    <property type="entry name" value="Oxidored_q4"/>
    <property type="match status" value="1"/>
</dbReference>
<keyword evidence="9" id="KW-1278">Translocase</keyword>
<evidence type="ECO:0000256" key="9">
    <source>
        <dbReference type="RuleBase" id="RU003640"/>
    </source>
</evidence>
<dbReference type="GO" id="GO:0008137">
    <property type="term" value="F:NADH dehydrogenase (ubiquinone) activity"/>
    <property type="evidence" value="ECO:0007669"/>
    <property type="project" value="UniProtKB-UniRule"/>
</dbReference>
<feature type="transmembrane region" description="Helical" evidence="9">
    <location>
        <begin position="6"/>
        <end position="25"/>
    </location>
</feature>